<dbReference type="RefSeq" id="WP_030262261.1">
    <property type="nucleotide sequence ID" value="NZ_JBHEZZ010000004.1"/>
</dbReference>
<dbReference type="SUPFAM" id="SSF53254">
    <property type="entry name" value="Phosphoglycerate mutase-like"/>
    <property type="match status" value="1"/>
</dbReference>
<dbReference type="GO" id="GO:0016787">
    <property type="term" value="F:hydrolase activity"/>
    <property type="evidence" value="ECO:0007669"/>
    <property type="project" value="UniProtKB-KW"/>
</dbReference>
<dbReference type="InterPro" id="IPR013078">
    <property type="entry name" value="His_Pase_superF_clade-1"/>
</dbReference>
<dbReference type="InterPro" id="IPR029033">
    <property type="entry name" value="His_PPase_superfam"/>
</dbReference>
<dbReference type="Proteomes" id="UP001592528">
    <property type="component" value="Unassembled WGS sequence"/>
</dbReference>
<protein>
    <submittedName>
        <fullName evidence="1">Histidine phosphatase family protein</fullName>
        <ecNumber evidence="1">3.1.3.-</ecNumber>
    </submittedName>
</protein>
<sequence>MSTGELVLIRHGETEWSRSGRHTGRTDIPLTEHGERQARALAPMLARRRVALVLASPLQRALRTAELAGLPPAQVEPDLREWDYGAYEGITTDEIHRTRPAWNLWNDGVPVADDGRGESAEQVACRVQRVLDFADRILRGNCSRDPGDVVLVAHAHVLRVLTARRLGLPPSAGALFQLATAGVSSLGTEHDRPVLTGWNTL</sequence>
<keyword evidence="1" id="KW-0378">Hydrolase</keyword>
<dbReference type="EMBL" id="JBHEZZ010000004">
    <property type="protein sequence ID" value="MFC1401785.1"/>
    <property type="molecule type" value="Genomic_DNA"/>
</dbReference>
<accession>A0ABV6UJY6</accession>
<name>A0ABV6UJY6_9ACTN</name>
<dbReference type="PANTHER" id="PTHR48100:SF15">
    <property type="entry name" value="SEDOHEPTULOSE 1,7-BISPHOSPHATASE"/>
    <property type="match status" value="1"/>
</dbReference>
<dbReference type="SMART" id="SM00855">
    <property type="entry name" value="PGAM"/>
    <property type="match status" value="1"/>
</dbReference>
<organism evidence="1 2">
    <name type="scientific">Streptacidiphilus cavernicola</name>
    <dbReference type="NCBI Taxonomy" id="3342716"/>
    <lineage>
        <taxon>Bacteria</taxon>
        <taxon>Bacillati</taxon>
        <taxon>Actinomycetota</taxon>
        <taxon>Actinomycetes</taxon>
        <taxon>Kitasatosporales</taxon>
        <taxon>Streptomycetaceae</taxon>
        <taxon>Streptacidiphilus</taxon>
    </lineage>
</organism>
<dbReference type="PANTHER" id="PTHR48100">
    <property type="entry name" value="BROAD-SPECIFICITY PHOSPHATASE YOR283W-RELATED"/>
    <property type="match status" value="1"/>
</dbReference>
<dbReference type="Gene3D" id="3.40.50.1240">
    <property type="entry name" value="Phosphoglycerate mutase-like"/>
    <property type="match status" value="1"/>
</dbReference>
<proteinExistence type="predicted"/>
<reference evidence="1 2" key="1">
    <citation type="submission" date="2024-09" db="EMBL/GenBank/DDBJ databases">
        <authorList>
            <person name="Lee S.D."/>
        </authorList>
    </citation>
    <scope>NUCLEOTIDE SEQUENCE [LARGE SCALE GENOMIC DNA]</scope>
    <source>
        <strain evidence="1 2">N1-5</strain>
    </source>
</reference>
<gene>
    <name evidence="1" type="ORF">ACEZDJ_10835</name>
</gene>
<keyword evidence="2" id="KW-1185">Reference proteome</keyword>
<evidence type="ECO:0000313" key="1">
    <source>
        <dbReference type="EMBL" id="MFC1401785.1"/>
    </source>
</evidence>
<comment type="caution">
    <text evidence="1">The sequence shown here is derived from an EMBL/GenBank/DDBJ whole genome shotgun (WGS) entry which is preliminary data.</text>
</comment>
<evidence type="ECO:0000313" key="2">
    <source>
        <dbReference type="Proteomes" id="UP001592528"/>
    </source>
</evidence>
<dbReference type="Pfam" id="PF00300">
    <property type="entry name" value="His_Phos_1"/>
    <property type="match status" value="1"/>
</dbReference>
<dbReference type="InterPro" id="IPR050275">
    <property type="entry name" value="PGM_Phosphatase"/>
</dbReference>
<dbReference type="EC" id="3.1.3.-" evidence="1"/>
<dbReference type="CDD" id="cd07067">
    <property type="entry name" value="HP_PGM_like"/>
    <property type="match status" value="1"/>
</dbReference>